<feature type="compositionally biased region" description="Polar residues" evidence="1">
    <location>
        <begin position="262"/>
        <end position="295"/>
    </location>
</feature>
<name>A0ABQ9X5P5_9EUKA</name>
<dbReference type="EMBL" id="JARBJD010000215">
    <property type="protein sequence ID" value="KAK2946908.1"/>
    <property type="molecule type" value="Genomic_DNA"/>
</dbReference>
<evidence type="ECO:0000313" key="3">
    <source>
        <dbReference type="Proteomes" id="UP001281761"/>
    </source>
</evidence>
<sequence length="960" mass="108080">MDDVMIDDIGTIRIKTSIPSHLSSSSAIAHSFSDDLHTFTLIFYGILEDLMQSHLMEPNDLFTAESIIPMAVSSILSSFIQTGDIFSEISSVDLLKVVKTAVPEEDLILTPDNMDEEHIWPVFCQLLEELEGILIVLNHNEIFNDDSGPSERWIQIMRKTETEVFDPERLALEKQCRAFVQMILDVSREKVQNQGDISILRHPAFRETLVRLLSKYQHRVNSVDVHHSSAELASHSPPPYQIKRKVEDIASIGVGSGLGSLHPSTRRSVQSDDLQPTTVNSNQSTSDSITLQTKLPLSEDTDPLSIESANTNKHLSHSASPETESHESTTIVELLQSLIAAPPINSDDSHEFTDETILVRFKRFPEHSVDLTERFSVSLFAEDEASILHSLERCQKVCKLIPPEQCIENIPDFVEMLVSALTSTSLPLGIKALMLLGGLLTKIDFCSFLHNHLHSLKTSFREGTIGAQQIYTQTVMMWVANIQNCQYHFPHVLRSFDWEGFLGMDLDDLAVFQNVLKCLRLFFFSLPLHLMTVDLMQRVFITFETQSHLTTKCLSILKLNLVDEWIIDDNLSILIIIAVFFGCPVPLDVFDYLKSTTLFTIPSLSVSVHPSIYLNHTSISSRRNPQQLFLMELFLERTLQKGIHQLFLPLDSGTTDESPAFLNTAFFGLHSLFHRGFQIVLNESSELDFQAVLWSSLVFLRLSEPFFGELFMLYSCSPPPNIIPFFASAAVYLRHTFKYWYLFSAFFIHLLQSCAPFGECQSFSKIVQLIRESGFQSVLSRGEKIVFPPSLTAIINLHWFNLPVAFDSPYVAFFPLMTHLRVGLDWARSPSNIEVEDLTDTGDAIGTLGSFFPHLVGISVTDLPKIEVIRCLNMWLLTPCPSAVSVVLAFLTRIVAASDNDARMVFVRVGLIDLVIAASVLKERERQYCKSFTRLLLFSPSGSDKAAVSVKMGWMGSEVI</sequence>
<evidence type="ECO:0000313" key="2">
    <source>
        <dbReference type="EMBL" id="KAK2946908.1"/>
    </source>
</evidence>
<reference evidence="2 3" key="1">
    <citation type="journal article" date="2022" name="bioRxiv">
        <title>Genomics of Preaxostyla Flagellates Illuminates Evolutionary Transitions and the Path Towards Mitochondrial Loss.</title>
        <authorList>
            <person name="Novak L.V.F."/>
            <person name="Treitli S.C."/>
            <person name="Pyrih J."/>
            <person name="Halakuc P."/>
            <person name="Pipaliya S.V."/>
            <person name="Vacek V."/>
            <person name="Brzon O."/>
            <person name="Soukal P."/>
            <person name="Eme L."/>
            <person name="Dacks J.B."/>
            <person name="Karnkowska A."/>
            <person name="Elias M."/>
            <person name="Hampl V."/>
        </authorList>
    </citation>
    <scope>NUCLEOTIDE SEQUENCE [LARGE SCALE GENOMIC DNA]</scope>
    <source>
        <strain evidence="2">NAU3</strain>
        <tissue evidence="2">Gut</tissue>
    </source>
</reference>
<feature type="region of interest" description="Disordered" evidence="1">
    <location>
        <begin position="257"/>
        <end position="307"/>
    </location>
</feature>
<organism evidence="2 3">
    <name type="scientific">Blattamonas nauphoetae</name>
    <dbReference type="NCBI Taxonomy" id="2049346"/>
    <lineage>
        <taxon>Eukaryota</taxon>
        <taxon>Metamonada</taxon>
        <taxon>Preaxostyla</taxon>
        <taxon>Oxymonadida</taxon>
        <taxon>Blattamonas</taxon>
    </lineage>
</organism>
<proteinExistence type="predicted"/>
<accession>A0ABQ9X5P5</accession>
<gene>
    <name evidence="2" type="ORF">BLNAU_18132</name>
</gene>
<keyword evidence="3" id="KW-1185">Reference proteome</keyword>
<dbReference type="Proteomes" id="UP001281761">
    <property type="component" value="Unassembled WGS sequence"/>
</dbReference>
<evidence type="ECO:0000256" key="1">
    <source>
        <dbReference type="SAM" id="MobiDB-lite"/>
    </source>
</evidence>
<protein>
    <submittedName>
        <fullName evidence="2">Uncharacterized protein</fullName>
    </submittedName>
</protein>
<comment type="caution">
    <text evidence="2">The sequence shown here is derived from an EMBL/GenBank/DDBJ whole genome shotgun (WGS) entry which is preliminary data.</text>
</comment>